<organism evidence="2 3">
    <name type="scientific">Desulfotalea psychrophila (strain LSv54 / DSM 12343)</name>
    <dbReference type="NCBI Taxonomy" id="177439"/>
    <lineage>
        <taxon>Bacteria</taxon>
        <taxon>Pseudomonadati</taxon>
        <taxon>Thermodesulfobacteriota</taxon>
        <taxon>Desulfobulbia</taxon>
        <taxon>Desulfobulbales</taxon>
        <taxon>Desulfocapsaceae</taxon>
        <taxon>Desulfotalea</taxon>
    </lineage>
</organism>
<proteinExistence type="predicted"/>
<dbReference type="RefSeq" id="WP_011187485.1">
    <property type="nucleotide sequence ID" value="NC_006138.1"/>
</dbReference>
<protein>
    <submittedName>
        <fullName evidence="2">Related to membrane proteins</fullName>
    </submittedName>
</protein>
<dbReference type="AlphaFoldDB" id="Q6ARQ6"/>
<name>Q6ARQ6_DESPS</name>
<keyword evidence="3" id="KW-1185">Reference proteome</keyword>
<evidence type="ECO:0000256" key="1">
    <source>
        <dbReference type="SAM" id="Phobius"/>
    </source>
</evidence>
<dbReference type="EMBL" id="CR522870">
    <property type="protein sequence ID" value="CAG34969.1"/>
    <property type="molecule type" value="Genomic_DNA"/>
</dbReference>
<keyword evidence="1" id="KW-0472">Membrane</keyword>
<sequence>MEVFNNRELASALLVSVVLLYCLRQSRVRNAFVQLIKVFFQREIVTPFVIFSLFTVGVVWCLREVAIWDTSQVKNTVVWFLFVGSVQLSNTVNVDSGVQYLKRALKQQFQVIVLIEFLVAFHSYGFITELILVTVSTFIACCSVVASTDPKFQKVKSVFGIALSILGIYLFIDSLSYVSDDVDKFFNISTLRDFLVPMLLSVSIIPYVYCFYCYITYEKAYIKTRIYTDSSELRRYAKFKSFIEFRGNPEIINCWLCYSCIPEFKSKQTIAESIHEYKKITTN</sequence>
<dbReference type="STRING" id="177439.DP0240"/>
<feature type="transmembrane region" description="Helical" evidence="1">
    <location>
        <begin position="44"/>
        <end position="62"/>
    </location>
</feature>
<reference evidence="3" key="1">
    <citation type="journal article" date="2004" name="Environ. Microbiol.">
        <title>The genome of Desulfotalea psychrophila, a sulfate-reducing bacterium from permanently cold Arctic sediments.</title>
        <authorList>
            <person name="Rabus R."/>
            <person name="Ruepp A."/>
            <person name="Frickey T."/>
            <person name="Rattei T."/>
            <person name="Fartmann B."/>
            <person name="Stark M."/>
            <person name="Bauer M."/>
            <person name="Zibat A."/>
            <person name="Lombardot T."/>
            <person name="Becker I."/>
            <person name="Amann J."/>
            <person name="Gellner K."/>
            <person name="Teeling H."/>
            <person name="Leuschner W.D."/>
            <person name="Gloeckner F.-O."/>
            <person name="Lupas A.N."/>
            <person name="Amann R."/>
            <person name="Klenk H.-P."/>
        </authorList>
    </citation>
    <scope>NUCLEOTIDE SEQUENCE [LARGE SCALE GENOMIC DNA]</scope>
    <source>
        <strain evidence="3">DSM 12343 / LSv54</strain>
    </source>
</reference>
<feature type="transmembrane region" description="Helical" evidence="1">
    <location>
        <begin position="198"/>
        <end position="217"/>
    </location>
</feature>
<dbReference type="KEGG" id="dps:DP0240"/>
<gene>
    <name evidence="2" type="ordered locus">DP0240</name>
</gene>
<dbReference type="OrthoDB" id="9182155at2"/>
<evidence type="ECO:0000313" key="3">
    <source>
        <dbReference type="Proteomes" id="UP000000602"/>
    </source>
</evidence>
<dbReference type="eggNOG" id="ENOG503125V">
    <property type="taxonomic scope" value="Bacteria"/>
</dbReference>
<feature type="transmembrane region" description="Helical" evidence="1">
    <location>
        <begin position="130"/>
        <end position="146"/>
    </location>
</feature>
<accession>Q6ARQ6</accession>
<evidence type="ECO:0000313" key="2">
    <source>
        <dbReference type="EMBL" id="CAG34969.1"/>
    </source>
</evidence>
<keyword evidence="1" id="KW-1133">Transmembrane helix</keyword>
<keyword evidence="1" id="KW-0812">Transmembrane</keyword>
<dbReference type="HOGENOM" id="CLU_077428_0_0_7"/>
<feature type="transmembrane region" description="Helical" evidence="1">
    <location>
        <begin position="158"/>
        <end position="178"/>
    </location>
</feature>
<dbReference type="Proteomes" id="UP000000602">
    <property type="component" value="Chromosome"/>
</dbReference>